<evidence type="ECO:0000256" key="4">
    <source>
        <dbReference type="ARBA" id="ARBA00023136"/>
    </source>
</evidence>
<dbReference type="InterPro" id="IPR000620">
    <property type="entry name" value="EamA_dom"/>
</dbReference>
<dbReference type="AlphaFoldDB" id="A0A3B0UGB4"/>
<feature type="transmembrane region" description="Helical" evidence="5">
    <location>
        <begin position="115"/>
        <end position="132"/>
    </location>
</feature>
<feature type="transmembrane region" description="Helical" evidence="5">
    <location>
        <begin position="210"/>
        <end position="230"/>
    </location>
</feature>
<evidence type="ECO:0000259" key="6">
    <source>
        <dbReference type="Pfam" id="PF00892"/>
    </source>
</evidence>
<feature type="transmembrane region" description="Helical" evidence="5">
    <location>
        <begin position="237"/>
        <end position="257"/>
    </location>
</feature>
<feature type="transmembrane region" description="Helical" evidence="5">
    <location>
        <begin position="171"/>
        <end position="190"/>
    </location>
</feature>
<accession>A0A3B0UGB4</accession>
<dbReference type="PANTHER" id="PTHR32322">
    <property type="entry name" value="INNER MEMBRANE TRANSPORTER"/>
    <property type="match status" value="1"/>
</dbReference>
<feature type="transmembrane region" description="Helical" evidence="5">
    <location>
        <begin position="58"/>
        <end position="80"/>
    </location>
</feature>
<feature type="transmembrane region" description="Helical" evidence="5">
    <location>
        <begin position="86"/>
        <end position="108"/>
    </location>
</feature>
<reference evidence="7" key="1">
    <citation type="submission" date="2018-06" db="EMBL/GenBank/DDBJ databases">
        <authorList>
            <person name="Zhirakovskaya E."/>
        </authorList>
    </citation>
    <scope>NUCLEOTIDE SEQUENCE</scope>
</reference>
<keyword evidence="2 5" id="KW-0812">Transmembrane</keyword>
<feature type="transmembrane region" description="Helical" evidence="5">
    <location>
        <begin position="33"/>
        <end position="51"/>
    </location>
</feature>
<organism evidence="7">
    <name type="scientific">hydrothermal vent metagenome</name>
    <dbReference type="NCBI Taxonomy" id="652676"/>
    <lineage>
        <taxon>unclassified sequences</taxon>
        <taxon>metagenomes</taxon>
        <taxon>ecological metagenomes</taxon>
    </lineage>
</organism>
<evidence type="ECO:0000256" key="3">
    <source>
        <dbReference type="ARBA" id="ARBA00022989"/>
    </source>
</evidence>
<dbReference type="InterPro" id="IPR050638">
    <property type="entry name" value="AA-Vitamin_Transporters"/>
</dbReference>
<dbReference type="Pfam" id="PF00892">
    <property type="entry name" value="EamA"/>
    <property type="match status" value="2"/>
</dbReference>
<dbReference type="InterPro" id="IPR037185">
    <property type="entry name" value="EmrE-like"/>
</dbReference>
<feature type="transmembrane region" description="Helical" evidence="5">
    <location>
        <begin position="138"/>
        <end position="159"/>
    </location>
</feature>
<keyword evidence="3 5" id="KW-1133">Transmembrane helix</keyword>
<proteinExistence type="predicted"/>
<evidence type="ECO:0000256" key="2">
    <source>
        <dbReference type="ARBA" id="ARBA00022692"/>
    </source>
</evidence>
<feature type="transmembrane region" description="Helical" evidence="5">
    <location>
        <begin position="263"/>
        <end position="281"/>
    </location>
</feature>
<dbReference type="PANTHER" id="PTHR32322:SF9">
    <property type="entry name" value="AMINO-ACID METABOLITE EFFLUX PUMP-RELATED"/>
    <property type="match status" value="1"/>
</dbReference>
<evidence type="ECO:0000256" key="5">
    <source>
        <dbReference type="SAM" id="Phobius"/>
    </source>
</evidence>
<gene>
    <name evidence="7" type="ORF">MNBD_ALPHA11-1003</name>
</gene>
<protein>
    <recommendedName>
        <fullName evidence="6">EamA domain-containing protein</fullName>
    </recommendedName>
</protein>
<feature type="domain" description="EamA" evidence="6">
    <location>
        <begin position="6"/>
        <end position="131"/>
    </location>
</feature>
<dbReference type="GO" id="GO:0016020">
    <property type="term" value="C:membrane"/>
    <property type="evidence" value="ECO:0007669"/>
    <property type="project" value="UniProtKB-SubCell"/>
</dbReference>
<dbReference type="SUPFAM" id="SSF103481">
    <property type="entry name" value="Multidrug resistance efflux transporter EmrE"/>
    <property type="match status" value="2"/>
</dbReference>
<name>A0A3B0UGB4_9ZZZZ</name>
<comment type="subcellular location">
    <subcellularLocation>
        <location evidence="1">Membrane</location>
        <topology evidence="1">Multi-pass membrane protein</topology>
    </subcellularLocation>
</comment>
<feature type="domain" description="EamA" evidence="6">
    <location>
        <begin position="144"/>
        <end position="280"/>
    </location>
</feature>
<evidence type="ECO:0000313" key="7">
    <source>
        <dbReference type="EMBL" id="VAW18656.1"/>
    </source>
</evidence>
<dbReference type="EMBL" id="UOEQ01000182">
    <property type="protein sequence ID" value="VAW18656.1"/>
    <property type="molecule type" value="Genomic_DNA"/>
</dbReference>
<keyword evidence="4 5" id="KW-0472">Membrane</keyword>
<feature type="transmembrane region" description="Helical" evidence="5">
    <location>
        <begin position="7"/>
        <end position="27"/>
    </location>
</feature>
<sequence length="289" mass="31670">MPVRHILLALLIVAIWGFNFVIIKLSIDEFSPFLAAALRFLLAVVPAVFFIRPPKVSWVLVAAFGLAFAFALYGFLNLALEFGMPAGLASVVLQFQVFFTFLLAYFFLGERPRRAQIIGAAIAFDGIAFIALERFEGISLWPFALTLLAALFWGAANILTKVAGKVDPVAFIVWGALWSVPPLFALSYFVEGPQVLVAFLLAPSLYQLSLLIFLSYVATLFGMAAWTWLLTKHPASVVAPFTLLVPITGLASGWLVLGEQVSPLEMVGGALVVLGLWVSVYRRKSQQDR</sequence>
<evidence type="ECO:0000256" key="1">
    <source>
        <dbReference type="ARBA" id="ARBA00004141"/>
    </source>
</evidence>